<dbReference type="SUPFAM" id="SSF49785">
    <property type="entry name" value="Galactose-binding domain-like"/>
    <property type="match status" value="1"/>
</dbReference>
<dbReference type="Gene3D" id="2.60.120.260">
    <property type="entry name" value="Galactose-binding domain-like"/>
    <property type="match status" value="1"/>
</dbReference>
<accession>A0A498LPA2</accession>
<reference evidence="3 4" key="1">
    <citation type="submission" date="2018-03" db="EMBL/GenBank/DDBJ databases">
        <title>Draft genome sequence of Rohu Carp (Labeo rohita).</title>
        <authorList>
            <person name="Das P."/>
            <person name="Kushwaha B."/>
            <person name="Joshi C.G."/>
            <person name="Kumar D."/>
            <person name="Nagpure N.S."/>
            <person name="Sahoo L."/>
            <person name="Das S.P."/>
            <person name="Bit A."/>
            <person name="Patnaik S."/>
            <person name="Meher P.K."/>
            <person name="Jayasankar P."/>
            <person name="Koringa P.G."/>
            <person name="Patel N.V."/>
            <person name="Hinsu A.T."/>
            <person name="Kumar R."/>
            <person name="Pandey M."/>
            <person name="Agarwal S."/>
            <person name="Srivastava S."/>
            <person name="Singh M."/>
            <person name="Iquebal M.A."/>
            <person name="Jaiswal S."/>
            <person name="Angadi U.B."/>
            <person name="Kumar N."/>
            <person name="Raza M."/>
            <person name="Shah T.M."/>
            <person name="Rai A."/>
            <person name="Jena J.K."/>
        </authorList>
    </citation>
    <scope>NUCLEOTIDE SEQUENCE [LARGE SCALE GENOMIC DNA]</scope>
    <source>
        <strain evidence="3">DASCIFA01</strain>
        <tissue evidence="3">Testis</tissue>
    </source>
</reference>
<organism evidence="3 4">
    <name type="scientific">Labeo rohita</name>
    <name type="common">Indian major carp</name>
    <name type="synonym">Cyprinus rohita</name>
    <dbReference type="NCBI Taxonomy" id="84645"/>
    <lineage>
        <taxon>Eukaryota</taxon>
        <taxon>Metazoa</taxon>
        <taxon>Chordata</taxon>
        <taxon>Craniata</taxon>
        <taxon>Vertebrata</taxon>
        <taxon>Euteleostomi</taxon>
        <taxon>Actinopterygii</taxon>
        <taxon>Neopterygii</taxon>
        <taxon>Teleostei</taxon>
        <taxon>Ostariophysi</taxon>
        <taxon>Cypriniformes</taxon>
        <taxon>Cyprinidae</taxon>
        <taxon>Labeoninae</taxon>
        <taxon>Labeonini</taxon>
        <taxon>Labeo</taxon>
    </lineage>
</organism>
<dbReference type="EMBL" id="QBIY01013213">
    <property type="protein sequence ID" value="RXN10209.1"/>
    <property type="molecule type" value="Genomic_DNA"/>
</dbReference>
<keyword evidence="4" id="KW-1185">Reference proteome</keyword>
<dbReference type="AlphaFoldDB" id="A0A498LPA2"/>
<dbReference type="Pfam" id="PF00754">
    <property type="entry name" value="F5_F8_type_C"/>
    <property type="match status" value="1"/>
</dbReference>
<comment type="caution">
    <text evidence="3">The sequence shown here is derived from an EMBL/GenBank/DDBJ whole genome shotgun (WGS) entry which is preliminary data.</text>
</comment>
<proteinExistence type="inferred from homology"/>
<feature type="domain" description="F5/8 type C" evidence="2">
    <location>
        <begin position="14"/>
        <end position="131"/>
    </location>
</feature>
<dbReference type="InterPro" id="IPR000421">
    <property type="entry name" value="FA58C"/>
</dbReference>
<evidence type="ECO:0000256" key="1">
    <source>
        <dbReference type="ARBA" id="ARBA00010241"/>
    </source>
</evidence>
<dbReference type="PANTHER" id="PTHR24543">
    <property type="entry name" value="MULTICOPPER OXIDASE-RELATED"/>
    <property type="match status" value="1"/>
</dbReference>
<sequence>MPLLIEPAVRKEKCDEALVTPLAHNAFTSSSVFTSGYAPGYAKLNKRGGAGGWSPLDSDHYQWLQVDLGSRKQVTAVATQGRYSSSDWTTRYRLLYSDTGRNWKPYHQDGNIWTLLNSAGKGSEAFFLPAL</sequence>
<dbReference type="STRING" id="84645.A0A498LPA2"/>
<dbReference type="Proteomes" id="UP000290572">
    <property type="component" value="Unassembled WGS sequence"/>
</dbReference>
<dbReference type="InterPro" id="IPR008979">
    <property type="entry name" value="Galactose-bd-like_sf"/>
</dbReference>
<evidence type="ECO:0000313" key="4">
    <source>
        <dbReference type="Proteomes" id="UP000290572"/>
    </source>
</evidence>
<comment type="similarity">
    <text evidence="1">Belongs to the neurexin family.</text>
</comment>
<dbReference type="PROSITE" id="PS01285">
    <property type="entry name" value="FA58C_1"/>
    <property type="match status" value="1"/>
</dbReference>
<evidence type="ECO:0000313" key="3">
    <source>
        <dbReference type="EMBL" id="RXN10209.1"/>
    </source>
</evidence>
<protein>
    <submittedName>
        <fullName evidence="3">Contactin-associated-like protein</fullName>
    </submittedName>
</protein>
<dbReference type="FunFam" id="2.60.120.260:FF:000016">
    <property type="entry name" value="Contactin-associated protein-like 4 isoform 1"/>
    <property type="match status" value="1"/>
</dbReference>
<gene>
    <name evidence="3" type="ORF">ROHU_030787</name>
</gene>
<evidence type="ECO:0000259" key="2">
    <source>
        <dbReference type="PROSITE" id="PS50022"/>
    </source>
</evidence>
<dbReference type="PROSITE" id="PS50022">
    <property type="entry name" value="FA58C_3"/>
    <property type="match status" value="1"/>
</dbReference>
<name>A0A498LPA2_LABRO</name>